<proteinExistence type="predicted"/>
<evidence type="ECO:0000313" key="2">
    <source>
        <dbReference type="Proteomes" id="UP001163603"/>
    </source>
</evidence>
<comment type="caution">
    <text evidence="1">The sequence shown here is derived from an EMBL/GenBank/DDBJ whole genome shotgun (WGS) entry which is preliminary data.</text>
</comment>
<name>A0ACC0Y2Q8_9ROSI</name>
<organism evidence="1 2">
    <name type="scientific">Pistacia integerrima</name>
    <dbReference type="NCBI Taxonomy" id="434235"/>
    <lineage>
        <taxon>Eukaryota</taxon>
        <taxon>Viridiplantae</taxon>
        <taxon>Streptophyta</taxon>
        <taxon>Embryophyta</taxon>
        <taxon>Tracheophyta</taxon>
        <taxon>Spermatophyta</taxon>
        <taxon>Magnoliopsida</taxon>
        <taxon>eudicotyledons</taxon>
        <taxon>Gunneridae</taxon>
        <taxon>Pentapetalae</taxon>
        <taxon>rosids</taxon>
        <taxon>malvids</taxon>
        <taxon>Sapindales</taxon>
        <taxon>Anacardiaceae</taxon>
        <taxon>Pistacia</taxon>
    </lineage>
</organism>
<dbReference type="EMBL" id="CM047744">
    <property type="protein sequence ID" value="KAJ0028671.1"/>
    <property type="molecule type" value="Genomic_DNA"/>
</dbReference>
<dbReference type="Proteomes" id="UP001163603">
    <property type="component" value="Chromosome 9"/>
</dbReference>
<sequence length="142" mass="15950">MGLSSKRLLKLLKAQKDPQSALALFDSEVRHPSYKPSSDVYHHILRRLVHPKLVGHVGRIVCLIKTRKCKCPEDVAVTVMQAYAKNLMPDKALDIFQNMGELFGCKPGIRISDAIRFLDDALDRGILPTAITWYILVRAVIA</sequence>
<gene>
    <name evidence="1" type="ORF">Pint_35228</name>
</gene>
<protein>
    <submittedName>
        <fullName evidence="1">Uncharacterized protein</fullName>
    </submittedName>
</protein>
<keyword evidence="2" id="KW-1185">Reference proteome</keyword>
<evidence type="ECO:0000313" key="1">
    <source>
        <dbReference type="EMBL" id="KAJ0028671.1"/>
    </source>
</evidence>
<reference evidence="2" key="1">
    <citation type="journal article" date="2023" name="G3 (Bethesda)">
        <title>Genome assembly and association tests identify interacting loci associated with vigor, precocity, and sex in interspecific pistachio rootstocks.</title>
        <authorList>
            <person name="Palmer W."/>
            <person name="Jacygrad E."/>
            <person name="Sagayaradj S."/>
            <person name="Cavanaugh K."/>
            <person name="Han R."/>
            <person name="Bertier L."/>
            <person name="Beede B."/>
            <person name="Kafkas S."/>
            <person name="Golino D."/>
            <person name="Preece J."/>
            <person name="Michelmore R."/>
        </authorList>
    </citation>
    <scope>NUCLEOTIDE SEQUENCE [LARGE SCALE GENOMIC DNA]</scope>
</reference>
<accession>A0ACC0Y2Q8</accession>